<keyword evidence="2" id="KW-0456">Lyase</keyword>
<dbReference type="EMBL" id="MNCJ02000330">
    <property type="protein sequence ID" value="KAF5764270.1"/>
    <property type="molecule type" value="Genomic_DNA"/>
</dbReference>
<dbReference type="Proteomes" id="UP000215914">
    <property type="component" value="Chromosome 15"/>
</dbReference>
<dbReference type="InParanoid" id="A0A251S830"/>
<keyword evidence="4" id="KW-1185">Reference proteome</keyword>
<dbReference type="InterPro" id="IPR053859">
    <property type="entry name" value="MVD-like_N"/>
</dbReference>
<dbReference type="EMBL" id="CM007904">
    <property type="protein sequence ID" value="OTF94997.1"/>
    <property type="molecule type" value="Genomic_DNA"/>
</dbReference>
<dbReference type="AlphaFoldDB" id="A0A251S830"/>
<reference evidence="2 4" key="1">
    <citation type="journal article" date="2017" name="Nature">
        <title>The sunflower genome provides insights into oil metabolism, flowering and Asterid evolution.</title>
        <authorList>
            <person name="Badouin H."/>
            <person name="Gouzy J."/>
            <person name="Grassa C.J."/>
            <person name="Murat F."/>
            <person name="Staton S.E."/>
            <person name="Cottret L."/>
            <person name="Lelandais-Briere C."/>
            <person name="Owens G.L."/>
            <person name="Carrere S."/>
            <person name="Mayjonade B."/>
            <person name="Legrand L."/>
            <person name="Gill N."/>
            <person name="Kane N.C."/>
            <person name="Bowers J.E."/>
            <person name="Hubner S."/>
            <person name="Bellec A."/>
            <person name="Berard A."/>
            <person name="Berges H."/>
            <person name="Blanchet N."/>
            <person name="Boniface M.C."/>
            <person name="Brunel D."/>
            <person name="Catrice O."/>
            <person name="Chaidir N."/>
            <person name="Claudel C."/>
            <person name="Donnadieu C."/>
            <person name="Faraut T."/>
            <person name="Fievet G."/>
            <person name="Helmstetter N."/>
            <person name="King M."/>
            <person name="Knapp S.J."/>
            <person name="Lai Z."/>
            <person name="Le Paslier M.C."/>
            <person name="Lippi Y."/>
            <person name="Lorenzon L."/>
            <person name="Mandel J.R."/>
            <person name="Marage G."/>
            <person name="Marchand G."/>
            <person name="Marquand E."/>
            <person name="Bret-Mestries E."/>
            <person name="Morien E."/>
            <person name="Nambeesan S."/>
            <person name="Nguyen T."/>
            <person name="Pegot-Espagnet P."/>
            <person name="Pouilly N."/>
            <person name="Raftis F."/>
            <person name="Sallet E."/>
            <person name="Schiex T."/>
            <person name="Thomas J."/>
            <person name="Vandecasteele C."/>
            <person name="Vares D."/>
            <person name="Vear F."/>
            <person name="Vautrin S."/>
            <person name="Crespi M."/>
            <person name="Mangin B."/>
            <person name="Burke J.M."/>
            <person name="Salse J."/>
            <person name="Munos S."/>
            <person name="Vincourt P."/>
            <person name="Rieseberg L.H."/>
            <person name="Langlade N.B."/>
        </authorList>
    </citation>
    <scope>NUCLEOTIDE SEQUENCE [LARGE SCALE GENOMIC DNA]</scope>
    <source>
        <strain evidence="4">cv. SF193</strain>
        <tissue evidence="2">Leaves</tissue>
    </source>
</reference>
<accession>A0A251S830</accession>
<dbReference type="Gene3D" id="3.30.230.10">
    <property type="match status" value="1"/>
</dbReference>
<dbReference type="EC" id="4.1.1.33" evidence="2"/>
<evidence type="ECO:0000313" key="2">
    <source>
        <dbReference type="EMBL" id="KAF5764270.1"/>
    </source>
</evidence>
<dbReference type="Gramene" id="mRNA:HanXRQr2_Chr15g0690111">
    <property type="protein sequence ID" value="mRNA:HanXRQr2_Chr15g0690111"/>
    <property type="gene ID" value="HanXRQr2_Chr15g0690111"/>
</dbReference>
<evidence type="ECO:0000313" key="4">
    <source>
        <dbReference type="Proteomes" id="UP000215914"/>
    </source>
</evidence>
<gene>
    <name evidence="3" type="ORF">HannXRQ_Chr15g0478241</name>
    <name evidence="2" type="ORF">HanXRQr2_Chr15g0690111</name>
</gene>
<dbReference type="InterPro" id="IPR020568">
    <property type="entry name" value="Ribosomal_Su5_D2-typ_SF"/>
</dbReference>
<dbReference type="GO" id="GO:0004163">
    <property type="term" value="F:diphosphomevalonate decarboxylase activity"/>
    <property type="evidence" value="ECO:0000318"/>
    <property type="project" value="GO_Central"/>
</dbReference>
<reference evidence="2" key="3">
    <citation type="submission" date="2020-06" db="EMBL/GenBank/DDBJ databases">
        <title>Helianthus annuus Genome sequencing and assembly Release 2.</title>
        <authorList>
            <person name="Gouzy J."/>
            <person name="Langlade N."/>
            <person name="Munos S."/>
        </authorList>
    </citation>
    <scope>NUCLEOTIDE SEQUENCE</scope>
    <source>
        <tissue evidence="2">Leaves</tissue>
    </source>
</reference>
<sequence length="170" mass="19064">MDTAVTARTPTNLALISDNISVTLDPNHLCTTTTVSASPSFDRDRMWLNGEEISLEGGRFQSCLGEIRACAQDVEDKKKGIKIKKEDWQKLHLHIASYNNFPAADGLACLVFSLAKLMNVRIQRRKGREGIQRVNEQIRHPRGSCNLTTMKICVNVHLLLLQKGRHTPTN</sequence>
<evidence type="ECO:0000259" key="1">
    <source>
        <dbReference type="Pfam" id="PF22700"/>
    </source>
</evidence>
<feature type="domain" description="Diphosphomevalonate decarboxylase-like N-terminal" evidence="1">
    <location>
        <begin position="17"/>
        <end position="125"/>
    </location>
</feature>
<name>A0A251S830_HELAN</name>
<dbReference type="PANTHER" id="PTHR10977">
    <property type="entry name" value="DIPHOSPHOMEVALONATE DECARBOXYLASE"/>
    <property type="match status" value="1"/>
</dbReference>
<dbReference type="Pfam" id="PF22700">
    <property type="entry name" value="MVD-like_N"/>
    <property type="match status" value="1"/>
</dbReference>
<evidence type="ECO:0000313" key="3">
    <source>
        <dbReference type="EMBL" id="OTF94997.1"/>
    </source>
</evidence>
<dbReference type="InterPro" id="IPR014721">
    <property type="entry name" value="Ribsml_uS5_D2-typ_fold_subgr"/>
</dbReference>
<dbReference type="GO" id="GO:0005829">
    <property type="term" value="C:cytosol"/>
    <property type="evidence" value="ECO:0000318"/>
    <property type="project" value="GO_Central"/>
</dbReference>
<proteinExistence type="predicted"/>
<protein>
    <submittedName>
        <fullName evidence="2">Diphosphomevalonate decarboxylase</fullName>
        <ecNumber evidence="2">4.1.1.33</ecNumber>
    </submittedName>
    <submittedName>
        <fullName evidence="3">Putative diphosphomevalonate/phosphomevalonate decarboxylase</fullName>
    </submittedName>
</protein>
<dbReference type="OrthoDB" id="10253702at2759"/>
<dbReference type="OMA" id="LTTMKIC"/>
<dbReference type="GO" id="GO:0019287">
    <property type="term" value="P:isopentenyl diphosphate biosynthetic process, mevalonate pathway"/>
    <property type="evidence" value="ECO:0000318"/>
    <property type="project" value="GO_Central"/>
</dbReference>
<organism evidence="3 4">
    <name type="scientific">Helianthus annuus</name>
    <name type="common">Common sunflower</name>
    <dbReference type="NCBI Taxonomy" id="4232"/>
    <lineage>
        <taxon>Eukaryota</taxon>
        <taxon>Viridiplantae</taxon>
        <taxon>Streptophyta</taxon>
        <taxon>Embryophyta</taxon>
        <taxon>Tracheophyta</taxon>
        <taxon>Spermatophyta</taxon>
        <taxon>Magnoliopsida</taxon>
        <taxon>eudicotyledons</taxon>
        <taxon>Gunneridae</taxon>
        <taxon>Pentapetalae</taxon>
        <taxon>asterids</taxon>
        <taxon>campanulids</taxon>
        <taxon>Asterales</taxon>
        <taxon>Asteraceae</taxon>
        <taxon>Asteroideae</taxon>
        <taxon>Heliantheae alliance</taxon>
        <taxon>Heliantheae</taxon>
        <taxon>Helianthus</taxon>
    </lineage>
</organism>
<dbReference type="PANTHER" id="PTHR10977:SF3">
    <property type="entry name" value="DIPHOSPHOMEVALONATE DECARBOXYLASE"/>
    <property type="match status" value="1"/>
</dbReference>
<reference evidence="3" key="2">
    <citation type="submission" date="2017-02" db="EMBL/GenBank/DDBJ databases">
        <title>Sunflower complete genome.</title>
        <authorList>
            <person name="Langlade N."/>
            <person name="Munos S."/>
        </authorList>
    </citation>
    <scope>NUCLEOTIDE SEQUENCE [LARGE SCALE GENOMIC DNA]</scope>
    <source>
        <tissue evidence="3">Leaves</tissue>
    </source>
</reference>
<dbReference type="SUPFAM" id="SSF54211">
    <property type="entry name" value="Ribosomal protein S5 domain 2-like"/>
    <property type="match status" value="1"/>
</dbReference>
<dbReference type="STRING" id="4232.A0A251S830"/>